<proteinExistence type="predicted"/>
<dbReference type="InterPro" id="IPR004087">
    <property type="entry name" value="KH_dom"/>
</dbReference>
<keyword evidence="3" id="KW-0436">Ligase</keyword>
<dbReference type="GO" id="GO:0005634">
    <property type="term" value="C:nucleus"/>
    <property type="evidence" value="ECO:0007669"/>
    <property type="project" value="TreeGrafter"/>
</dbReference>
<dbReference type="Proteomes" id="UP000266673">
    <property type="component" value="Unassembled WGS sequence"/>
</dbReference>
<dbReference type="PROSITE" id="PS50084">
    <property type="entry name" value="KH_TYPE_1"/>
    <property type="match status" value="1"/>
</dbReference>
<dbReference type="GO" id="GO:0006355">
    <property type="term" value="P:regulation of DNA-templated transcription"/>
    <property type="evidence" value="ECO:0007669"/>
    <property type="project" value="TreeGrafter"/>
</dbReference>
<dbReference type="STRING" id="44941.A0A397VDF5"/>
<dbReference type="InterPro" id="IPR009210">
    <property type="entry name" value="ASCC1"/>
</dbReference>
<keyword evidence="4" id="KW-1185">Reference proteome</keyword>
<dbReference type="Gene3D" id="3.90.1140.10">
    <property type="entry name" value="Cyclic phosphodiesterase"/>
    <property type="match status" value="1"/>
</dbReference>
<dbReference type="InterPro" id="IPR004088">
    <property type="entry name" value="KH_dom_type_1"/>
</dbReference>
<organism evidence="3 4">
    <name type="scientific">Gigaspora rosea</name>
    <dbReference type="NCBI Taxonomy" id="44941"/>
    <lineage>
        <taxon>Eukaryota</taxon>
        <taxon>Fungi</taxon>
        <taxon>Fungi incertae sedis</taxon>
        <taxon>Mucoromycota</taxon>
        <taxon>Glomeromycotina</taxon>
        <taxon>Glomeromycetes</taxon>
        <taxon>Diversisporales</taxon>
        <taxon>Gigasporaceae</taxon>
        <taxon>Gigaspora</taxon>
    </lineage>
</organism>
<dbReference type="GO" id="GO:0006307">
    <property type="term" value="P:DNA alkylation repair"/>
    <property type="evidence" value="ECO:0007669"/>
    <property type="project" value="InterPro"/>
</dbReference>
<name>A0A397VDF5_9GLOM</name>
<comment type="caution">
    <text evidence="3">The sequence shown here is derived from an EMBL/GenBank/DDBJ whole genome shotgun (WGS) entry which is preliminary data.</text>
</comment>
<evidence type="ECO:0000313" key="4">
    <source>
        <dbReference type="Proteomes" id="UP000266673"/>
    </source>
</evidence>
<dbReference type="PANTHER" id="PTHR13360">
    <property type="entry name" value="ACTIVATING SIGNAL COINTEGRATOR 1 COMPLEX SUBUNIT 1"/>
    <property type="match status" value="1"/>
</dbReference>
<evidence type="ECO:0000313" key="3">
    <source>
        <dbReference type="EMBL" id="RIB19788.1"/>
    </source>
</evidence>
<dbReference type="PANTHER" id="PTHR13360:SF1">
    <property type="entry name" value="ACTIVATING SIGNAL COINTEGRATOR 1 COMPLEX SUBUNIT 1"/>
    <property type="match status" value="1"/>
</dbReference>
<dbReference type="InterPro" id="IPR009097">
    <property type="entry name" value="Cyclic_Pdiesterase"/>
</dbReference>
<protein>
    <submittedName>
        <fullName evidence="3">AKAP7 2'5' RNA ligase-like domain-containing protein</fullName>
    </submittedName>
</protein>
<dbReference type="SUPFAM" id="SSF55144">
    <property type="entry name" value="LigT-like"/>
    <property type="match status" value="1"/>
</dbReference>
<reference evidence="3 4" key="1">
    <citation type="submission" date="2018-06" db="EMBL/GenBank/DDBJ databases">
        <title>Comparative genomics reveals the genomic features of Rhizophagus irregularis, R. cerebriforme, R. diaphanum and Gigaspora rosea, and their symbiotic lifestyle signature.</title>
        <authorList>
            <person name="Morin E."/>
            <person name="San Clemente H."/>
            <person name="Chen E.C.H."/>
            <person name="De La Providencia I."/>
            <person name="Hainaut M."/>
            <person name="Kuo A."/>
            <person name="Kohler A."/>
            <person name="Murat C."/>
            <person name="Tang N."/>
            <person name="Roy S."/>
            <person name="Loubradou J."/>
            <person name="Henrissat B."/>
            <person name="Grigoriev I.V."/>
            <person name="Corradi N."/>
            <person name="Roux C."/>
            <person name="Martin F.M."/>
        </authorList>
    </citation>
    <scope>NUCLEOTIDE SEQUENCE [LARGE SCALE GENOMIC DNA]</scope>
    <source>
        <strain evidence="3 4">DAOM 194757</strain>
    </source>
</reference>
<dbReference type="EMBL" id="QKWP01000453">
    <property type="protein sequence ID" value="RIB19788.1"/>
    <property type="molecule type" value="Genomic_DNA"/>
</dbReference>
<dbReference type="AlphaFoldDB" id="A0A397VDF5"/>
<dbReference type="GO" id="GO:0003723">
    <property type="term" value="F:RNA binding"/>
    <property type="evidence" value="ECO:0007669"/>
    <property type="project" value="UniProtKB-UniRule"/>
</dbReference>
<evidence type="ECO:0000259" key="2">
    <source>
        <dbReference type="SMART" id="SM00322"/>
    </source>
</evidence>
<gene>
    <name evidence="3" type="ORF">C2G38_1241022</name>
</gene>
<evidence type="ECO:0000256" key="1">
    <source>
        <dbReference type="PROSITE-ProRule" id="PRU00117"/>
    </source>
</evidence>
<dbReference type="SUPFAM" id="SSF54791">
    <property type="entry name" value="Eukaryotic type KH-domain (KH-domain type I)"/>
    <property type="match status" value="1"/>
</dbReference>
<keyword evidence="1" id="KW-0694">RNA-binding</keyword>
<feature type="domain" description="K Homology" evidence="2">
    <location>
        <begin position="79"/>
        <end position="144"/>
    </location>
</feature>
<dbReference type="Pfam" id="PF10469">
    <property type="entry name" value="AKAP7_NLS"/>
    <property type="match status" value="1"/>
</dbReference>
<dbReference type="SMART" id="SM00322">
    <property type="entry name" value="KH"/>
    <property type="match status" value="1"/>
</dbReference>
<dbReference type="InterPro" id="IPR036612">
    <property type="entry name" value="KH_dom_type_1_sf"/>
</dbReference>
<accession>A0A397VDF5</accession>
<dbReference type="OrthoDB" id="277832at2759"/>
<dbReference type="GO" id="GO:0016874">
    <property type="term" value="F:ligase activity"/>
    <property type="evidence" value="ECO:0007669"/>
    <property type="project" value="UniProtKB-KW"/>
</dbReference>
<dbReference type="Pfam" id="PF00013">
    <property type="entry name" value="KH_1"/>
    <property type="match status" value="1"/>
</dbReference>
<dbReference type="InterPro" id="IPR019510">
    <property type="entry name" value="AKAP7-like_phosphoesterase"/>
</dbReference>
<sequence>METSGHSTTSTHRCMRGITLIHVGKRIYRVPTASIPKNTITNHTMLARQFSAIEDSEAKEETRGEAVDDKNKILSDTSPEITINLTYPQHLQKFIFGKNGSTLYQIQRDSKTTITINRGDDNVVIKGTKENAEKAKKRIENVVKWGIDKLQPTHFISLPLTDLLLQQKVAGFQSAIASLDIPNIDKTIFIRPNSLHLTMGVLNLHMKEDIEGAVQLLKSLSADIYDLVGTRSVVAKLLGIAIMENNPEKANVLYAKVEESEERDVIIKIAEFLISKFTEAGYMKKENRPFKLHATLINTSHRKFADKDKHKRNRRIPFSAIQILNKYADFEYGASRIEKIHISKIGAYDESGMHRSEGHIILP</sequence>
<dbReference type="Gene3D" id="3.30.1370.10">
    <property type="entry name" value="K Homology domain, type 1"/>
    <property type="match status" value="1"/>
</dbReference>